<name>A0A8K1HKF0_9VIRU</name>
<keyword evidence="2" id="KW-1140">T=1 icosahedral capsid protein</keyword>
<keyword evidence="6" id="KW-1164">Virus endocytosis by host</keyword>
<organism evidence="8">
    <name type="scientific">Sichuan rat gut-associated circular DNA virus 3</name>
    <dbReference type="NCBI Taxonomy" id="2863988"/>
    <lineage>
        <taxon>Viruses</taxon>
        <taxon>Monodnaviria</taxon>
        <taxon>Shotokuvirae</taxon>
        <taxon>Cressdnaviricota</taxon>
    </lineage>
</organism>
<evidence type="ECO:0000256" key="2">
    <source>
        <dbReference type="ARBA" id="ARBA00022431"/>
    </source>
</evidence>
<keyword evidence="3" id="KW-1163">Viral penetration into host nucleus</keyword>
<comment type="subunit">
    <text evidence="7">Homomultimer. Assembles in the nucleus, presumably in an immature form, then migrates to the cytoplasm once assembled as mature virion. Interacts with Rep; this interaction relocates Rep into the nucleus.</text>
</comment>
<dbReference type="GO" id="GO:0019062">
    <property type="term" value="P:virion attachment to host cell"/>
    <property type="evidence" value="ECO:0007669"/>
    <property type="project" value="UniProtKB-KW"/>
</dbReference>
<dbReference type="InterPro" id="IPR003383">
    <property type="entry name" value="Circovirus_capsid"/>
</dbReference>
<sequence length="246" mass="28513">MAWFRRGRRLVRRRRRYRTFRRRFTFRRRRRVFRRSTSSSLVKLTYQTKYTFRGASDTYAPFSFVPQGIPGFQDYSTTYSQYRIVKARLQVSRVRNGTGSSGAPQLDEKSNVLVVPSRPMASLLPPVPVTASNLDASYMPALSENQLRQSRWQKQYYPNTTTQAVSIGFHPFTFQAAFAPTAGNTQVVYQRVWKGRNWTPMQWAVQQSPADYFGPYVVINGFNDEPSSSISVPITLTVYVQFRGQR</sequence>
<dbReference type="GO" id="GO:0043657">
    <property type="term" value="C:host cell"/>
    <property type="evidence" value="ECO:0007669"/>
    <property type="project" value="GOC"/>
</dbReference>
<dbReference type="EMBL" id="MZ556222">
    <property type="protein sequence ID" value="UBJ25961.1"/>
    <property type="molecule type" value="Genomic_DNA"/>
</dbReference>
<evidence type="ECO:0000256" key="7">
    <source>
        <dbReference type="ARBA" id="ARBA00046863"/>
    </source>
</evidence>
<protein>
    <submittedName>
        <fullName evidence="8">Putative capsid protein</fullName>
    </submittedName>
</protein>
<keyword evidence="5" id="KW-1161">Viral attachment to host cell</keyword>
<keyword evidence="2" id="KW-0167">Capsid protein</keyword>
<evidence type="ECO:0000256" key="6">
    <source>
        <dbReference type="ARBA" id="ARBA00022890"/>
    </source>
</evidence>
<dbReference type="GO" id="GO:0039615">
    <property type="term" value="C:T=1 icosahedral viral capsid"/>
    <property type="evidence" value="ECO:0007669"/>
    <property type="project" value="UniProtKB-KW"/>
</dbReference>
<keyword evidence="4" id="KW-1162">Viral penetration into host cytoplasm</keyword>
<evidence type="ECO:0000313" key="8">
    <source>
        <dbReference type="EMBL" id="UBJ25961.1"/>
    </source>
</evidence>
<keyword evidence="5" id="KW-1160">Virus entry into host cell</keyword>
<evidence type="ECO:0000256" key="1">
    <source>
        <dbReference type="ARBA" id="ARBA00010301"/>
    </source>
</evidence>
<evidence type="ECO:0000256" key="4">
    <source>
        <dbReference type="ARBA" id="ARBA00022595"/>
    </source>
</evidence>
<evidence type="ECO:0000256" key="3">
    <source>
        <dbReference type="ARBA" id="ARBA00022524"/>
    </source>
</evidence>
<dbReference type="GO" id="GO:0075509">
    <property type="term" value="P:endocytosis involved in viral entry into host cell"/>
    <property type="evidence" value="ECO:0007669"/>
    <property type="project" value="UniProtKB-KW"/>
</dbReference>
<dbReference type="Pfam" id="PF02443">
    <property type="entry name" value="Circo_capsid"/>
    <property type="match status" value="1"/>
</dbReference>
<keyword evidence="2" id="KW-0946">Virion</keyword>
<reference evidence="8" key="1">
    <citation type="submission" date="2021-07" db="EMBL/GenBank/DDBJ databases">
        <title>Communication and adaptive evolution of viruses within giant pandas and their associated organisms in a local ecological environment.</title>
        <authorList>
            <person name="Zhao M."/>
            <person name="Liu S."/>
            <person name="Zhang W."/>
        </authorList>
    </citation>
    <scope>NUCLEOTIDE SEQUENCE</scope>
    <source>
        <strain evidence="8">Mointe135flyc02-8</strain>
    </source>
</reference>
<dbReference type="GO" id="GO:0075732">
    <property type="term" value="P:viral penetration into host nucleus"/>
    <property type="evidence" value="ECO:0007669"/>
    <property type="project" value="UniProtKB-KW"/>
</dbReference>
<keyword evidence="5" id="KW-0945">Host-virus interaction</keyword>
<accession>A0A8K1HKF0</accession>
<evidence type="ECO:0000256" key="5">
    <source>
        <dbReference type="ARBA" id="ARBA00022804"/>
    </source>
</evidence>
<comment type="similarity">
    <text evidence="1">Belongs to the circoviridae capsid protein family.</text>
</comment>
<proteinExistence type="inferred from homology"/>
<dbReference type="GO" id="GO:0019069">
    <property type="term" value="P:viral capsid assembly"/>
    <property type="evidence" value="ECO:0007669"/>
    <property type="project" value="InterPro"/>
</dbReference>